<keyword evidence="3" id="KW-1185">Reference proteome</keyword>
<dbReference type="PANTHER" id="PTHR43737">
    <property type="entry name" value="BLL7424 PROTEIN"/>
    <property type="match status" value="1"/>
</dbReference>
<proteinExistence type="predicted"/>
<dbReference type="OrthoDB" id="9779968at2"/>
<organism evidence="2 3">
    <name type="scientific">Comamonas testosteroni</name>
    <name type="common">Pseudomonas testosteroni</name>
    <dbReference type="NCBI Taxonomy" id="285"/>
    <lineage>
        <taxon>Bacteria</taxon>
        <taxon>Pseudomonadati</taxon>
        <taxon>Pseudomonadota</taxon>
        <taxon>Betaproteobacteria</taxon>
        <taxon>Burkholderiales</taxon>
        <taxon>Comamonadaceae</taxon>
        <taxon>Comamonas</taxon>
    </lineage>
</organism>
<dbReference type="AlphaFoldDB" id="A0A373FMU3"/>
<gene>
    <name evidence="2" type="ORF">DZC30_12190</name>
</gene>
<keyword evidence="1" id="KW-0732">Signal</keyword>
<dbReference type="PANTHER" id="PTHR43737:SF1">
    <property type="entry name" value="DUF1501 DOMAIN-CONTAINING PROTEIN"/>
    <property type="match status" value="1"/>
</dbReference>
<accession>A0A373FMU3</accession>
<comment type="caution">
    <text evidence="2">The sequence shown here is derived from an EMBL/GenBank/DDBJ whole genome shotgun (WGS) entry which is preliminary data.</text>
</comment>
<dbReference type="Pfam" id="PF07394">
    <property type="entry name" value="DUF1501"/>
    <property type="match status" value="1"/>
</dbReference>
<protein>
    <submittedName>
        <fullName evidence="2">DUF1501 domain-containing protein</fullName>
    </submittedName>
</protein>
<dbReference type="InterPro" id="IPR010869">
    <property type="entry name" value="DUF1501"/>
</dbReference>
<dbReference type="EMBL" id="QURR01000013">
    <property type="protein sequence ID" value="RGE44842.1"/>
    <property type="molecule type" value="Genomic_DNA"/>
</dbReference>
<feature type="chain" id="PRO_5016654942" evidence="1">
    <location>
        <begin position="25"/>
        <end position="407"/>
    </location>
</feature>
<dbReference type="Proteomes" id="UP000261948">
    <property type="component" value="Unassembled WGS sequence"/>
</dbReference>
<reference evidence="2 3" key="1">
    <citation type="submission" date="2018-08" db="EMBL/GenBank/DDBJ databases">
        <title>Comamonas testosteroni strain SWCO2.</title>
        <authorList>
            <person name="Jiang N."/>
            <person name="Zhang X.Z."/>
        </authorList>
    </citation>
    <scope>NUCLEOTIDE SEQUENCE [LARGE SCALE GENOMIC DNA]</scope>
    <source>
        <strain evidence="2 3">SWCO2</strain>
    </source>
</reference>
<feature type="signal peptide" evidence="1">
    <location>
        <begin position="1"/>
        <end position="24"/>
    </location>
</feature>
<evidence type="ECO:0000313" key="2">
    <source>
        <dbReference type="EMBL" id="RGE44842.1"/>
    </source>
</evidence>
<name>A0A373FMU3_COMTE</name>
<evidence type="ECO:0000256" key="1">
    <source>
        <dbReference type="SAM" id="SignalP"/>
    </source>
</evidence>
<sequence length="407" mass="44093">MQRRQFLSLSATVPLACYLGHGLAAPLQNSSPRFLLVFLRGAYDCNSLLVPTHSDFYYKARPTIAIARPGEANGALPLNSQWGLHPALQSSLLPLYEQGQACFVPFAGTNDLSRSHFETQDSIELGQPLEGGRSYQSGFLNRLAQVLHADRHGQRSVLPMAFTAQMPLSMRGSVDVANMSLATVSKAATQGGRAPVISSMYQGTALEHAAREGFATQMAVERVAQQEKMDAAGRDAISAKGFSLVAQRMAGLMRDQYDLGFIDVGGWDTHVNQGGASGNLANRLSDLSQGLATFRQAIGAEVWRHTVVAVISEFGRTFRENGNKGTDHGHGTVYWFMGGSLASQAGGQVLGEQIEVNEKALFQNRDYPVLNEYRSVLGGLFARMYGLNAQQVQQIFPASQPGKLQLV</sequence>
<evidence type="ECO:0000313" key="3">
    <source>
        <dbReference type="Proteomes" id="UP000261948"/>
    </source>
</evidence>